<dbReference type="PANTHER" id="PTHR33939">
    <property type="entry name" value="PROTEIN CBG22215"/>
    <property type="match status" value="1"/>
</dbReference>
<dbReference type="Proteomes" id="UP001652700">
    <property type="component" value="Unplaced"/>
</dbReference>
<evidence type="ECO:0000313" key="2">
    <source>
        <dbReference type="Proteomes" id="UP001652700"/>
    </source>
</evidence>
<dbReference type="EnsemblMetazoa" id="XM_050644895.1">
    <property type="protein sequence ID" value="XP_050500852.1"/>
    <property type="gene ID" value="LOC126880830"/>
</dbReference>
<sequence>MTSSLFKEWFEKKVLPNLPPKSVIVMDNATYHSEQIKKIPGVGSTKKQISDFLYGNDLYFEETYTKKEMLKVFHTKVFEKQFVIDELAKRDGHNVLRLLPYYCVFNPIELIWRQLKESLRRNNCCPKFSSESVSHVVEEIKKISPTLWQNCVSDVIKTEDHYRTLTSHIKPIIITLDNDSSEDDSDSDI</sequence>
<reference evidence="1" key="1">
    <citation type="submission" date="2025-05" db="UniProtKB">
        <authorList>
            <consortium name="EnsemblMetazoa"/>
        </authorList>
    </citation>
    <scope>IDENTIFICATION</scope>
</reference>
<dbReference type="Gene3D" id="3.30.420.10">
    <property type="entry name" value="Ribonuclease H-like superfamily/Ribonuclease H"/>
    <property type="match status" value="1"/>
</dbReference>
<organism evidence="1 2">
    <name type="scientific">Diabrotica virgifera virgifera</name>
    <name type="common">western corn rootworm</name>
    <dbReference type="NCBI Taxonomy" id="50390"/>
    <lineage>
        <taxon>Eukaryota</taxon>
        <taxon>Metazoa</taxon>
        <taxon>Ecdysozoa</taxon>
        <taxon>Arthropoda</taxon>
        <taxon>Hexapoda</taxon>
        <taxon>Insecta</taxon>
        <taxon>Pterygota</taxon>
        <taxon>Neoptera</taxon>
        <taxon>Endopterygota</taxon>
        <taxon>Coleoptera</taxon>
        <taxon>Polyphaga</taxon>
        <taxon>Cucujiformia</taxon>
        <taxon>Chrysomeloidea</taxon>
        <taxon>Chrysomelidae</taxon>
        <taxon>Galerucinae</taxon>
        <taxon>Diabroticina</taxon>
        <taxon>Diabroticites</taxon>
        <taxon>Diabrotica</taxon>
    </lineage>
</organism>
<dbReference type="InterPro" id="IPR036397">
    <property type="entry name" value="RNaseH_sf"/>
</dbReference>
<dbReference type="GeneID" id="126880830"/>
<dbReference type="RefSeq" id="XP_050500852.1">
    <property type="nucleotide sequence ID" value="XM_050644895.1"/>
</dbReference>
<protein>
    <recommendedName>
        <fullName evidence="3">Tc1-like transposase DDE domain-containing protein</fullName>
    </recommendedName>
</protein>
<name>A0ABM5JSC7_DIAVI</name>
<dbReference type="PANTHER" id="PTHR33939:SF1">
    <property type="entry name" value="DUF4371 DOMAIN-CONTAINING PROTEIN"/>
    <property type="match status" value="1"/>
</dbReference>
<proteinExistence type="predicted"/>
<keyword evidence="2" id="KW-1185">Reference proteome</keyword>
<evidence type="ECO:0000313" key="1">
    <source>
        <dbReference type="EnsemblMetazoa" id="XP_050500852.1"/>
    </source>
</evidence>
<accession>A0ABM5JSC7</accession>
<evidence type="ECO:0008006" key="3">
    <source>
        <dbReference type="Google" id="ProtNLM"/>
    </source>
</evidence>